<organism evidence="2 3">
    <name type="scientific">Nocardioides daeguensis</name>
    <dbReference type="NCBI Taxonomy" id="908359"/>
    <lineage>
        <taxon>Bacteria</taxon>
        <taxon>Bacillati</taxon>
        <taxon>Actinomycetota</taxon>
        <taxon>Actinomycetes</taxon>
        <taxon>Propionibacteriales</taxon>
        <taxon>Nocardioidaceae</taxon>
        <taxon>Nocardioides</taxon>
    </lineage>
</organism>
<protein>
    <recommendedName>
        <fullName evidence="4">Secreted protein</fullName>
    </recommendedName>
</protein>
<keyword evidence="3" id="KW-1185">Reference proteome</keyword>
<accession>A0ABP6VFU5</accession>
<gene>
    <name evidence="2" type="ORF">GCM10022263_20820</name>
</gene>
<comment type="caution">
    <text evidence="2">The sequence shown here is derived from an EMBL/GenBank/DDBJ whole genome shotgun (WGS) entry which is preliminary data.</text>
</comment>
<dbReference type="Proteomes" id="UP001500301">
    <property type="component" value="Unassembled WGS sequence"/>
</dbReference>
<dbReference type="RefSeq" id="WP_218232819.1">
    <property type="nucleotide sequence ID" value="NZ_BAABBB010000009.1"/>
</dbReference>
<feature type="chain" id="PRO_5045629954" description="Secreted protein" evidence="1">
    <location>
        <begin position="29"/>
        <end position="171"/>
    </location>
</feature>
<proteinExistence type="predicted"/>
<reference evidence="3" key="1">
    <citation type="journal article" date="2019" name="Int. J. Syst. Evol. Microbiol.">
        <title>The Global Catalogue of Microorganisms (GCM) 10K type strain sequencing project: providing services to taxonomists for standard genome sequencing and annotation.</title>
        <authorList>
            <consortium name="The Broad Institute Genomics Platform"/>
            <consortium name="The Broad Institute Genome Sequencing Center for Infectious Disease"/>
            <person name="Wu L."/>
            <person name="Ma J."/>
        </authorList>
    </citation>
    <scope>NUCLEOTIDE SEQUENCE [LARGE SCALE GENOMIC DNA]</scope>
    <source>
        <strain evidence="3">JCM 17460</strain>
    </source>
</reference>
<evidence type="ECO:0000313" key="2">
    <source>
        <dbReference type="EMBL" id="GAA3532139.1"/>
    </source>
</evidence>
<evidence type="ECO:0008006" key="4">
    <source>
        <dbReference type="Google" id="ProtNLM"/>
    </source>
</evidence>
<dbReference type="PROSITE" id="PS51257">
    <property type="entry name" value="PROKAR_LIPOPROTEIN"/>
    <property type="match status" value="1"/>
</dbReference>
<keyword evidence="1" id="KW-0732">Signal</keyword>
<evidence type="ECO:0000256" key="1">
    <source>
        <dbReference type="SAM" id="SignalP"/>
    </source>
</evidence>
<sequence length="171" mass="17462">MSVRTRTSRTRRAAIAVAAAALLPLGLAACGDDAAENAAEKAIEDANGGDVDVDIDGDNVKIEGSDGAVQYGSELPDDFPRDEVPLVGEVTIGTSSTTDGTKGWTVATTTDASPDDAFEEAKAALEDAGFAIDGIESGNYAQLKSDAYRLVLTASEGADGAQISYIVSTAD</sequence>
<name>A0ABP6VFU5_9ACTN</name>
<feature type="signal peptide" evidence="1">
    <location>
        <begin position="1"/>
        <end position="28"/>
    </location>
</feature>
<dbReference type="EMBL" id="BAABBB010000009">
    <property type="protein sequence ID" value="GAA3532139.1"/>
    <property type="molecule type" value="Genomic_DNA"/>
</dbReference>
<evidence type="ECO:0000313" key="3">
    <source>
        <dbReference type="Proteomes" id="UP001500301"/>
    </source>
</evidence>